<organism evidence="1 2">
    <name type="scientific">Choiromyces venosus 120613-1</name>
    <dbReference type="NCBI Taxonomy" id="1336337"/>
    <lineage>
        <taxon>Eukaryota</taxon>
        <taxon>Fungi</taxon>
        <taxon>Dikarya</taxon>
        <taxon>Ascomycota</taxon>
        <taxon>Pezizomycotina</taxon>
        <taxon>Pezizomycetes</taxon>
        <taxon>Pezizales</taxon>
        <taxon>Tuberaceae</taxon>
        <taxon>Choiromyces</taxon>
    </lineage>
</organism>
<keyword evidence="2" id="KW-1185">Reference proteome</keyword>
<reference evidence="1 2" key="1">
    <citation type="journal article" date="2018" name="Nat. Ecol. Evol.">
        <title>Pezizomycetes genomes reveal the molecular basis of ectomycorrhizal truffle lifestyle.</title>
        <authorList>
            <person name="Murat C."/>
            <person name="Payen T."/>
            <person name="Noel B."/>
            <person name="Kuo A."/>
            <person name="Morin E."/>
            <person name="Chen J."/>
            <person name="Kohler A."/>
            <person name="Krizsan K."/>
            <person name="Balestrini R."/>
            <person name="Da Silva C."/>
            <person name="Montanini B."/>
            <person name="Hainaut M."/>
            <person name="Levati E."/>
            <person name="Barry K.W."/>
            <person name="Belfiori B."/>
            <person name="Cichocki N."/>
            <person name="Clum A."/>
            <person name="Dockter R.B."/>
            <person name="Fauchery L."/>
            <person name="Guy J."/>
            <person name="Iotti M."/>
            <person name="Le Tacon F."/>
            <person name="Lindquist E.A."/>
            <person name="Lipzen A."/>
            <person name="Malagnac F."/>
            <person name="Mello A."/>
            <person name="Molinier V."/>
            <person name="Miyauchi S."/>
            <person name="Poulain J."/>
            <person name="Riccioni C."/>
            <person name="Rubini A."/>
            <person name="Sitrit Y."/>
            <person name="Splivallo R."/>
            <person name="Traeger S."/>
            <person name="Wang M."/>
            <person name="Zifcakova L."/>
            <person name="Wipf D."/>
            <person name="Zambonelli A."/>
            <person name="Paolocci F."/>
            <person name="Nowrousian M."/>
            <person name="Ottonello S."/>
            <person name="Baldrian P."/>
            <person name="Spatafora J.W."/>
            <person name="Henrissat B."/>
            <person name="Nagy L.G."/>
            <person name="Aury J.M."/>
            <person name="Wincker P."/>
            <person name="Grigoriev I.V."/>
            <person name="Bonfante P."/>
            <person name="Martin F.M."/>
        </authorList>
    </citation>
    <scope>NUCLEOTIDE SEQUENCE [LARGE SCALE GENOMIC DNA]</scope>
    <source>
        <strain evidence="1 2">120613-1</strain>
    </source>
</reference>
<proteinExistence type="predicted"/>
<name>A0A3N4IV45_9PEZI</name>
<accession>A0A3N4IV45</accession>
<dbReference type="Proteomes" id="UP000276215">
    <property type="component" value="Unassembled WGS sequence"/>
</dbReference>
<evidence type="ECO:0000313" key="2">
    <source>
        <dbReference type="Proteomes" id="UP000276215"/>
    </source>
</evidence>
<dbReference type="EMBL" id="ML120729">
    <property type="protein sequence ID" value="RPA88648.1"/>
    <property type="molecule type" value="Genomic_DNA"/>
</dbReference>
<evidence type="ECO:0000313" key="1">
    <source>
        <dbReference type="EMBL" id="RPA88648.1"/>
    </source>
</evidence>
<gene>
    <name evidence="1" type="ORF">L873DRAFT_1796546</name>
</gene>
<feature type="non-terminal residue" evidence="1">
    <location>
        <position position="355"/>
    </location>
</feature>
<protein>
    <submittedName>
        <fullName evidence="1">Uncharacterized protein</fullName>
    </submittedName>
</protein>
<sequence length="355" mass="40764">MFRIKVSSSFEFFECSFALLEYRSVVFFEYKSVVVSVVVSHFLNIKLDELSIPTKYLFNIKKVVVSEVTIHYFNIVADVLNSKAVGAIVVTLNLLNGVFTNFLNIIENHLYIICPKYLQIFLNGIKLVVVADVTENLLNSKQEVFTTLLNSNSLGVSIVTPNLLNISSSMSSSFTFLQYNNKSFGNYSESFEYQKYLQIFGIEDFKYKLEVFTNILNITPYLLNVTLNLLNMTANLLNSNLRVFINLWNVSSNCKYFQYNPEVFKNVLNIVSVVTANLLNKYYTTSSLRSSCKYFEYYCKSFEYNSKSSEYESQVISVLTANIWNGNSEVFEYVLNKSSGSNSFALIKYNSIFFQ</sequence>
<dbReference type="AlphaFoldDB" id="A0A3N4IV45"/>